<evidence type="ECO:0000313" key="2">
    <source>
        <dbReference type="Proteomes" id="UP000028582"/>
    </source>
</evidence>
<dbReference type="EMBL" id="ANJA01003183">
    <property type="protein sequence ID" value="ETO65525.1"/>
    <property type="molecule type" value="Genomic_DNA"/>
</dbReference>
<reference evidence="1 2" key="1">
    <citation type="submission" date="2013-11" db="EMBL/GenBank/DDBJ databases">
        <title>The Genome Sequence of Phytophthora parasitica P1976.</title>
        <authorList>
            <consortium name="The Broad Institute Genomics Platform"/>
            <person name="Russ C."/>
            <person name="Tyler B."/>
            <person name="Panabieres F."/>
            <person name="Shan W."/>
            <person name="Tripathy S."/>
            <person name="Grunwald N."/>
            <person name="Machado M."/>
            <person name="Johnson C.S."/>
            <person name="Walker B."/>
            <person name="Young S."/>
            <person name="Zeng Q."/>
            <person name="Gargeya S."/>
            <person name="Fitzgerald M."/>
            <person name="Haas B."/>
            <person name="Abouelleil A."/>
            <person name="Allen A.W."/>
            <person name="Alvarado L."/>
            <person name="Arachchi H.M."/>
            <person name="Berlin A.M."/>
            <person name="Chapman S.B."/>
            <person name="Gainer-Dewar J."/>
            <person name="Goldberg J."/>
            <person name="Griggs A."/>
            <person name="Gujja S."/>
            <person name="Hansen M."/>
            <person name="Howarth C."/>
            <person name="Imamovic A."/>
            <person name="Ireland A."/>
            <person name="Larimer J."/>
            <person name="McCowan C."/>
            <person name="Murphy C."/>
            <person name="Pearson M."/>
            <person name="Poon T.W."/>
            <person name="Priest M."/>
            <person name="Roberts A."/>
            <person name="Saif S."/>
            <person name="Shea T."/>
            <person name="Sisk P."/>
            <person name="Sykes S."/>
            <person name="Wortman J."/>
            <person name="Nusbaum C."/>
            <person name="Birren B."/>
        </authorList>
    </citation>
    <scope>NUCLEOTIDE SEQUENCE [LARGE SCALE GENOMIC DNA]</scope>
    <source>
        <strain evidence="1 2">P1976</strain>
    </source>
</reference>
<evidence type="ECO:0000313" key="1">
    <source>
        <dbReference type="EMBL" id="ETO65525.1"/>
    </source>
</evidence>
<name>A0A080ZFW4_PHYNI</name>
<dbReference type="Proteomes" id="UP000028582">
    <property type="component" value="Unassembled WGS sequence"/>
</dbReference>
<protein>
    <submittedName>
        <fullName evidence="1">Uncharacterized protein</fullName>
    </submittedName>
</protein>
<organism evidence="1 2">
    <name type="scientific">Phytophthora nicotianae P1976</name>
    <dbReference type="NCBI Taxonomy" id="1317066"/>
    <lineage>
        <taxon>Eukaryota</taxon>
        <taxon>Sar</taxon>
        <taxon>Stramenopiles</taxon>
        <taxon>Oomycota</taxon>
        <taxon>Peronosporomycetes</taxon>
        <taxon>Peronosporales</taxon>
        <taxon>Peronosporaceae</taxon>
        <taxon>Phytophthora</taxon>
    </lineage>
</organism>
<dbReference type="AlphaFoldDB" id="A0A080ZFW4"/>
<gene>
    <name evidence="1" type="ORF">F444_17188</name>
</gene>
<comment type="caution">
    <text evidence="1">The sequence shown here is derived from an EMBL/GenBank/DDBJ whole genome shotgun (WGS) entry which is preliminary data.</text>
</comment>
<sequence>MDATSPRCEGQCLRGGPTTVAMLSMIEMILCFR</sequence>
<accession>A0A080ZFW4</accession>
<proteinExistence type="predicted"/>